<accession>A0ABP7PM70</accession>
<dbReference type="EMBL" id="BAABDI010000006">
    <property type="protein sequence ID" value="GAA3967713.1"/>
    <property type="molecule type" value="Genomic_DNA"/>
</dbReference>
<organism evidence="1 2">
    <name type="scientific">Hymenobacter antarcticus</name>
    <dbReference type="NCBI Taxonomy" id="486270"/>
    <lineage>
        <taxon>Bacteria</taxon>
        <taxon>Pseudomonadati</taxon>
        <taxon>Bacteroidota</taxon>
        <taxon>Cytophagia</taxon>
        <taxon>Cytophagales</taxon>
        <taxon>Hymenobacteraceae</taxon>
        <taxon>Hymenobacter</taxon>
    </lineage>
</organism>
<sequence>MQFGASVGTVHLQEAPIAETGRVRSRVAAKRNVFAGTDFGGIDNTIKHYLCLGVN</sequence>
<protein>
    <submittedName>
        <fullName evidence="1">Uncharacterized protein</fullName>
    </submittedName>
</protein>
<gene>
    <name evidence="1" type="ORF">GCM10022407_12320</name>
</gene>
<proteinExistence type="predicted"/>
<comment type="caution">
    <text evidence="1">The sequence shown here is derived from an EMBL/GenBank/DDBJ whole genome shotgun (WGS) entry which is preliminary data.</text>
</comment>
<keyword evidence="2" id="KW-1185">Reference proteome</keyword>
<name>A0ABP7PM70_9BACT</name>
<reference evidence="2" key="1">
    <citation type="journal article" date="2019" name="Int. J. Syst. Evol. Microbiol.">
        <title>The Global Catalogue of Microorganisms (GCM) 10K type strain sequencing project: providing services to taxonomists for standard genome sequencing and annotation.</title>
        <authorList>
            <consortium name="The Broad Institute Genomics Platform"/>
            <consortium name="The Broad Institute Genome Sequencing Center for Infectious Disease"/>
            <person name="Wu L."/>
            <person name="Ma J."/>
        </authorList>
    </citation>
    <scope>NUCLEOTIDE SEQUENCE [LARGE SCALE GENOMIC DNA]</scope>
    <source>
        <strain evidence="2">JCM 17217</strain>
    </source>
</reference>
<dbReference type="Proteomes" id="UP001501556">
    <property type="component" value="Unassembled WGS sequence"/>
</dbReference>
<evidence type="ECO:0000313" key="1">
    <source>
        <dbReference type="EMBL" id="GAA3967713.1"/>
    </source>
</evidence>
<evidence type="ECO:0000313" key="2">
    <source>
        <dbReference type="Proteomes" id="UP001501556"/>
    </source>
</evidence>